<name>A0A328BUC4_9BACT</name>
<keyword evidence="3" id="KW-1185">Reference proteome</keyword>
<dbReference type="OrthoDB" id="9809549at2"/>
<evidence type="ECO:0000256" key="1">
    <source>
        <dbReference type="SAM" id="SignalP"/>
    </source>
</evidence>
<feature type="signal peptide" evidence="1">
    <location>
        <begin position="1"/>
        <end position="24"/>
    </location>
</feature>
<evidence type="ECO:0000313" key="2">
    <source>
        <dbReference type="EMBL" id="RAK69636.1"/>
    </source>
</evidence>
<accession>A0A328BUC4</accession>
<dbReference type="PANTHER" id="PTHR43265">
    <property type="entry name" value="ESTERASE ESTD"/>
    <property type="match status" value="1"/>
</dbReference>
<dbReference type="Gene3D" id="3.40.50.1820">
    <property type="entry name" value="alpha/beta hydrolase"/>
    <property type="match status" value="2"/>
</dbReference>
<dbReference type="Proteomes" id="UP000248553">
    <property type="component" value="Unassembled WGS sequence"/>
</dbReference>
<evidence type="ECO:0000313" key="3">
    <source>
        <dbReference type="Proteomes" id="UP000248553"/>
    </source>
</evidence>
<dbReference type="SUPFAM" id="SSF53474">
    <property type="entry name" value="alpha/beta-Hydrolases"/>
    <property type="match status" value="1"/>
</dbReference>
<comment type="caution">
    <text evidence="2">The sequence shown here is derived from an EMBL/GenBank/DDBJ whole genome shotgun (WGS) entry which is preliminary data.</text>
</comment>
<dbReference type="RefSeq" id="WP_111476372.1">
    <property type="nucleotide sequence ID" value="NZ_QHKM01000001.1"/>
</dbReference>
<dbReference type="Pfam" id="PF06500">
    <property type="entry name" value="FrsA-like"/>
    <property type="match status" value="1"/>
</dbReference>
<proteinExistence type="predicted"/>
<gene>
    <name evidence="2" type="ORF">DLM85_01890</name>
</gene>
<dbReference type="GO" id="GO:0052689">
    <property type="term" value="F:carboxylic ester hydrolase activity"/>
    <property type="evidence" value="ECO:0007669"/>
    <property type="project" value="TreeGrafter"/>
</dbReference>
<evidence type="ECO:0008006" key="4">
    <source>
        <dbReference type="Google" id="ProtNLM"/>
    </source>
</evidence>
<reference evidence="3" key="1">
    <citation type="submission" date="2018-05" db="EMBL/GenBank/DDBJ databases">
        <authorList>
            <person name="Nie L."/>
        </authorList>
    </citation>
    <scope>NUCLEOTIDE SEQUENCE [LARGE SCALE GENOMIC DNA]</scope>
    <source>
        <strain evidence="3">NL</strain>
    </source>
</reference>
<dbReference type="InterPro" id="IPR010520">
    <property type="entry name" value="FrsA-like"/>
</dbReference>
<dbReference type="EMBL" id="QHKM01000001">
    <property type="protein sequence ID" value="RAK69636.1"/>
    <property type="molecule type" value="Genomic_DNA"/>
</dbReference>
<dbReference type="PANTHER" id="PTHR43265:SF1">
    <property type="entry name" value="ESTERASE ESTD"/>
    <property type="match status" value="1"/>
</dbReference>
<dbReference type="AlphaFoldDB" id="A0A328BUC4"/>
<protein>
    <recommendedName>
        <fullName evidence="4">Alpha/beta hydrolase</fullName>
    </recommendedName>
</protein>
<keyword evidence="1" id="KW-0732">Signal</keyword>
<sequence>MKKLLASAFGWLLLVLLAPLLAVAQTPPAVKATLEGEWKGPLTVPGGSLPLSITVTELANGTRFAVLSVPAQRINRALLTVDLKADTIIFDSQELGCSYVCLRSADGQQLQGQWRQQGFPSTMLTLQFTPLPPQPKTFKFPPPYRVEDISFTSAHDNTKLAGTLTVPPGEGPFPAVLLLSDLGPQDRDASQGDYKLFGAMADYLTRHGVAVLRLDDRGVGQSGGDWRSATPLDLQKDAQVALNFLRTRPRIDIAQLGIIGVGTGANVALEVAAQPLGPAFVVSLAGAGTPGYEVMAQRPTLGFLKAGEADTAQENAARRRLRQQQATAEKVAELRTKGANSAQIDTYVGQQQMRQRAADKKQLDGRYKRQRPMMEIVRHTADNGQAQAIVLNMLRQQQPDLPAADAQALATEMTAPWYRAYLNYLPTTNFGQLRAALLLLHGTDDQQLQPSNLNALEKALKDNKRAQFRRLEGFNHTFQAPPQEWPLINGQQQPVVSQQVQLTILEWIRKQVKG</sequence>
<dbReference type="InterPro" id="IPR053145">
    <property type="entry name" value="AB_hydrolase_Est10"/>
</dbReference>
<feature type="chain" id="PRO_5016342640" description="Alpha/beta hydrolase" evidence="1">
    <location>
        <begin position="25"/>
        <end position="514"/>
    </location>
</feature>
<dbReference type="InterPro" id="IPR029058">
    <property type="entry name" value="AB_hydrolase_fold"/>
</dbReference>
<organism evidence="2 3">
    <name type="scientific">Hymenobacter edaphi</name>
    <dbReference type="NCBI Taxonomy" id="2211146"/>
    <lineage>
        <taxon>Bacteria</taxon>
        <taxon>Pseudomonadati</taxon>
        <taxon>Bacteroidota</taxon>
        <taxon>Cytophagia</taxon>
        <taxon>Cytophagales</taxon>
        <taxon>Hymenobacteraceae</taxon>
        <taxon>Hymenobacter</taxon>
    </lineage>
</organism>